<dbReference type="EMBL" id="DS989732">
    <property type="protein sequence ID" value="EEA07302.1"/>
    <property type="molecule type" value="Genomic_DNA"/>
</dbReference>
<dbReference type="OMA" id="LENAFCT"/>
<dbReference type="VEuPathDB" id="CryptoDB:CMU_001730"/>
<protein>
    <submittedName>
        <fullName evidence="1">Uncharacterized protein</fullName>
    </submittedName>
</protein>
<dbReference type="OrthoDB" id="338970at2759"/>
<gene>
    <name evidence="1" type="ORF">CMU_001730</name>
</gene>
<name>B6AGG1_CRYMR</name>
<dbReference type="RefSeq" id="XP_002141651.1">
    <property type="nucleotide sequence ID" value="XM_002141615.1"/>
</dbReference>
<keyword evidence="2" id="KW-1185">Reference proteome</keyword>
<evidence type="ECO:0000313" key="1">
    <source>
        <dbReference type="EMBL" id="EEA07302.1"/>
    </source>
</evidence>
<sequence length="1722" mass="197550">MQKDIDVSEYSGGTKIVLHQLYSLFGGENPGIITNSTPPNSTDESNTLASLLEQYSRSISEGGGIGYIGLEWKGPFSFHPDILQHAKRMTSLTGSAPSMNCGTLHHLNHGYITLENLLYIFPLTEQDDTTNSAIRGHDTFKEDEIKRISKPLSITLPLAIKAVSVTFPKFGMFSEKVQFILCVLTEKSAHLYGICYEKKMDHNRLQIPKYELVTTPLNREGIDESLTIQCSLPYRNNPLEFLSLHGTLDGRFFFLLKSDCNIYEIVYQSKEGWITPYCYIYTHQVHSSMLKRILFRYTILRFLPLSQPLTLVSFAPCGYIITMDIHQNLYLLTYSSNLQRDCLLNKISPWGRMVNSLGYWLPKSESNLYVSPTQWDNFLNSQIKEDIYSKSSEIRSKSIDFESNNPAKIKILAVLSKQQLNYILEGNNVKGSLEDNQRNNDRFLISNIDLSFSADYHLILTVFMKCGTRLLFRCSCNEDEASSFTYTQITNSKKSVISPKRQAESSNPSIFDQFKPRYRTSSIIFGFWLIDILNNSDTKVVIQSSYYKNGLTIISYPLNSIDKEKQSKSLESTMNNINNQYQIEIRLLSSVPADLTTSSHKFNSLGIQNSGSRLRYSKYSNNLDPNSDIGEPIILGVNEPIIDIYEVPTDLYNKIYQDSGGTTNEMNRNIPNINPSILLEYGGNYYGPKASYDLLGWCKDRYIILMGYTHYYGLTIGWNGLQQAFGSTGLFMQIIQEVKQGTNFRRLVHPEDSYLSCCNSYLTSPWIEAITGALAFSLRSTLEMPILISMNKVSCTFTIKTLDHCIYTLQNMMHFLSRSQNIIGTELFNIWNPPKSSFTKPKYFFEVVEEVFTCQVPLKMIEITTNILKSITFIIHMLLQLFRLLYYYQESPLNIRDEVIQEMKNERALDIILKTPTLFLVTSNDYINCLRKFSSYFINSLVISMIESKRENTTIFNNELSTIQKSIHWLLCPKTRKFLTRSILSFELGFYNSKYSHSSINSANSILEKFLHLANPSIDSTNPSVSQKYWLDFLKDPTRHELLENAFCTLTVEPHNKFYDATILLIELIQFFDKEIGGNRSNFETNSLNMTSQLNIPQYVNLLVKSWDFSMCDALIEFIENKLSNDEDEVVQFACKVISECLKAMTSLKIGLEIFCIFLKHLLNSFLMKLFNNLKYLVFRKHGICLCNFLMKDLAYILRYCNNILPDYSNKGVLSIITDSFIIGIDGNSANESYIEAICSISLELAIQSKYSPFYLLAVIFNLYNSMNKTMAYNNVASILCALGLDNEISCQVKCFNPFTSLELLDIVQYIVKNKISKVIEDTDIQNIFILLPDKKSALNKSYLNLEDMYIILTEIINSLEYLQLPVLNYINSITNNTGDYDYDYDCDFSNEGLKRIDDIQVLPIKYVQYYLNNNIVQSYSEMLSIIYRCPHIQLFSIIASLLESTTIIRTEENVDAFCSFLSDMLLQTLLPPKSHPIYQLVSDYDTIFPILETIFGFNGDNLLDSFLKLLVYIEKPLIGINGTELLDSLALMKTINKQKDANLQTLYIFQQLYVLLAVFEFSVHYFKTKKALYKRIYPDELNTISIKIWRNKWNVSYHLLLDTYVSLIEACCTTNISNNPFSLIVDRLISLECPLVTVNIADTFEDFVQHLRLCATTVIIIWVKEDLQNISSNQKDIIVNFISTVIPFLSANTNKILANHEALINTLQDITLKLSNNKKSC</sequence>
<dbReference type="Proteomes" id="UP000001460">
    <property type="component" value="Unassembled WGS sequence"/>
</dbReference>
<reference evidence="1" key="1">
    <citation type="submission" date="2008-06" db="EMBL/GenBank/DDBJ databases">
        <authorList>
            <person name="Lorenzi H."/>
            <person name="Inman J."/>
            <person name="Miller J."/>
            <person name="Schobel S."/>
            <person name="Amedeo P."/>
            <person name="Caler E.V."/>
            <person name="da Silva J."/>
        </authorList>
    </citation>
    <scope>NUCLEOTIDE SEQUENCE [LARGE SCALE GENOMIC DNA]</scope>
    <source>
        <strain evidence="1">RN66</strain>
    </source>
</reference>
<organism evidence="1 2">
    <name type="scientific">Cryptosporidium muris (strain RN66)</name>
    <dbReference type="NCBI Taxonomy" id="441375"/>
    <lineage>
        <taxon>Eukaryota</taxon>
        <taxon>Sar</taxon>
        <taxon>Alveolata</taxon>
        <taxon>Apicomplexa</taxon>
        <taxon>Conoidasida</taxon>
        <taxon>Coccidia</taxon>
        <taxon>Eucoccidiorida</taxon>
        <taxon>Eimeriorina</taxon>
        <taxon>Cryptosporidiidae</taxon>
        <taxon>Cryptosporidium</taxon>
    </lineage>
</organism>
<proteinExistence type="predicted"/>
<accession>B6AGG1</accession>
<dbReference type="GeneID" id="6996742"/>
<evidence type="ECO:0000313" key="2">
    <source>
        <dbReference type="Proteomes" id="UP000001460"/>
    </source>
</evidence>